<accession>A0A9Q8CED9</accession>
<gene>
    <name evidence="1" type="ORF">ERX40_06070</name>
</gene>
<evidence type="ECO:0000313" key="2">
    <source>
        <dbReference type="Proteomes" id="UP000295280"/>
    </source>
</evidence>
<reference evidence="1 2" key="1">
    <citation type="submission" date="2019-01" db="EMBL/GenBank/DDBJ databases">
        <title>Draft genome sequences of the type strains of six Macrococcus species.</title>
        <authorList>
            <person name="Mazhar S."/>
            <person name="Altermann E."/>
            <person name="Hill C."/>
            <person name="Mcauliffe O."/>
        </authorList>
    </citation>
    <scope>NUCLEOTIDE SEQUENCE [LARGE SCALE GENOMIC DNA]</scope>
    <source>
        <strain evidence="1 2">ATCC 51828</strain>
    </source>
</reference>
<protein>
    <submittedName>
        <fullName evidence="1">Uncharacterized protein</fullName>
    </submittedName>
</protein>
<organism evidence="1 2">
    <name type="scientific">Macrococcus carouselicus</name>
    <dbReference type="NCBI Taxonomy" id="69969"/>
    <lineage>
        <taxon>Bacteria</taxon>
        <taxon>Bacillati</taxon>
        <taxon>Bacillota</taxon>
        <taxon>Bacilli</taxon>
        <taxon>Bacillales</taxon>
        <taxon>Staphylococcaceae</taxon>
        <taxon>Macrococcus</taxon>
    </lineage>
</organism>
<evidence type="ECO:0000313" key="1">
    <source>
        <dbReference type="EMBL" id="TDM02125.1"/>
    </source>
</evidence>
<name>A0A9Q8CED9_9STAP</name>
<keyword evidence="2" id="KW-1185">Reference proteome</keyword>
<proteinExistence type="predicted"/>
<sequence length="83" mass="9114">MVYLPEGLTSTDKWGSAVDQGIYFGGSKEEGAYVAISKVGLGKAAFIGDSPMVEDSTPKYKRKDNGQSKKLMMIIKKRMMRSC</sequence>
<dbReference type="Proteomes" id="UP000295280">
    <property type="component" value="Unassembled WGS sequence"/>
</dbReference>
<comment type="caution">
    <text evidence="1">The sequence shown here is derived from an EMBL/GenBank/DDBJ whole genome shotgun (WGS) entry which is preliminary data.</text>
</comment>
<dbReference type="EMBL" id="SCWD01000002">
    <property type="protein sequence ID" value="TDM02125.1"/>
    <property type="molecule type" value="Genomic_DNA"/>
</dbReference>
<dbReference type="AlphaFoldDB" id="A0A9Q8CED9"/>